<evidence type="ECO:0000313" key="3">
    <source>
        <dbReference type="EMBL" id="SPD07565.1"/>
    </source>
</evidence>
<dbReference type="PANTHER" id="PTHR47718">
    <property type="entry name" value="OS01G0519700 PROTEIN"/>
    <property type="match status" value="1"/>
</dbReference>
<dbReference type="AlphaFoldDB" id="A0A2N9H6M9"/>
<dbReference type="InterPro" id="IPR018289">
    <property type="entry name" value="MULE_transposase_dom"/>
</dbReference>
<sequence>MIRNSRRNKGFTETSYINLKCNQEGTYNSSVDDVSKKRSTIKNSCEAGIKASMDSTDQKWRILGFIENHNHDLSPNKSRHFATFRHISTNTRRRLLINDNVGVRVNSSIKSSIVEVRGYENVTYNEKDVRNFIDKERRLKCREGDGQALHDYFVRMQGKNSNFYHALDLDDELRVRNVFWVDARSRMAYESFHDVITFDTTYLTNKYDMPFAHFIGINHHGESIILGCGLLSGEDTDSFVWVFRQWLQSMCGIAPKAIITDQCQTMRRAIEIVFPETVHRWCIWYITMKLPVKFTGLEAYQDIKYYLLKVVHHSMTVEEFEESWNHTITSLHLQENEWLANLYEERERWVPAFLNSNFFAGMSSTQHSESMNAFFDGYIHSSTTLKVFVEQFENVLRNKVENEILSRF</sequence>
<dbReference type="EMBL" id="OIVN01002931">
    <property type="protein sequence ID" value="SPD07565.1"/>
    <property type="molecule type" value="Genomic_DNA"/>
</dbReference>
<gene>
    <name evidence="3" type="ORF">FSB_LOCUS35447</name>
</gene>
<accession>A0A2N9H6M9</accession>
<feature type="domain" description="MULE transposase" evidence="2">
    <location>
        <begin position="195"/>
        <end position="288"/>
    </location>
</feature>
<dbReference type="Pfam" id="PF03101">
    <property type="entry name" value="FAR1"/>
    <property type="match status" value="1"/>
</dbReference>
<name>A0A2N9H6M9_FAGSY</name>
<protein>
    <submittedName>
        <fullName evidence="3">Uncharacterized protein</fullName>
    </submittedName>
</protein>
<dbReference type="Pfam" id="PF10551">
    <property type="entry name" value="MULE"/>
    <property type="match status" value="1"/>
</dbReference>
<evidence type="ECO:0000259" key="2">
    <source>
        <dbReference type="Pfam" id="PF10551"/>
    </source>
</evidence>
<feature type="domain" description="FAR1" evidence="1">
    <location>
        <begin position="4"/>
        <end position="74"/>
    </location>
</feature>
<proteinExistence type="predicted"/>
<dbReference type="PANTHER" id="PTHR47718:SF13">
    <property type="entry name" value="OS09G0290500 PROTEIN"/>
    <property type="match status" value="1"/>
</dbReference>
<organism evidence="3">
    <name type="scientific">Fagus sylvatica</name>
    <name type="common">Beechnut</name>
    <dbReference type="NCBI Taxonomy" id="28930"/>
    <lineage>
        <taxon>Eukaryota</taxon>
        <taxon>Viridiplantae</taxon>
        <taxon>Streptophyta</taxon>
        <taxon>Embryophyta</taxon>
        <taxon>Tracheophyta</taxon>
        <taxon>Spermatophyta</taxon>
        <taxon>Magnoliopsida</taxon>
        <taxon>eudicotyledons</taxon>
        <taxon>Gunneridae</taxon>
        <taxon>Pentapetalae</taxon>
        <taxon>rosids</taxon>
        <taxon>fabids</taxon>
        <taxon>Fagales</taxon>
        <taxon>Fagaceae</taxon>
        <taxon>Fagus</taxon>
    </lineage>
</organism>
<reference evidence="3" key="1">
    <citation type="submission" date="2018-02" db="EMBL/GenBank/DDBJ databases">
        <authorList>
            <person name="Cohen D.B."/>
            <person name="Kent A.D."/>
        </authorList>
    </citation>
    <scope>NUCLEOTIDE SEQUENCE</scope>
</reference>
<dbReference type="InterPro" id="IPR004330">
    <property type="entry name" value="FAR1_DNA_bnd_dom"/>
</dbReference>
<evidence type="ECO:0000259" key="1">
    <source>
        <dbReference type="Pfam" id="PF03101"/>
    </source>
</evidence>